<accession>A0AAD3HFY0</accession>
<evidence type="ECO:0000313" key="2">
    <source>
        <dbReference type="EMBL" id="GFH61729.1"/>
    </source>
</evidence>
<proteinExistence type="predicted"/>
<evidence type="ECO:0000256" key="1">
    <source>
        <dbReference type="SAM" id="MobiDB-lite"/>
    </source>
</evidence>
<gene>
    <name evidence="2" type="ORF">CTEN210_18205</name>
</gene>
<feature type="compositionally biased region" description="Basic and acidic residues" evidence="1">
    <location>
        <begin position="8"/>
        <end position="20"/>
    </location>
</feature>
<evidence type="ECO:0000313" key="3">
    <source>
        <dbReference type="Proteomes" id="UP001054902"/>
    </source>
</evidence>
<dbReference type="AlphaFoldDB" id="A0AAD3HFY0"/>
<sequence length="125" mass="14546">MVFFSFCKDGKTEKRQKTQQEEANTSTAPASSSNTKSLQDHFKKHNKDSHVHFDEQSVSFKLGKEHHEYPNTKTIAPEHIETHVRFDNEDVEKVEHKVHKDYSKAETHFVPHHEFDDEGNVIQAC</sequence>
<feature type="compositionally biased region" description="Low complexity" evidence="1">
    <location>
        <begin position="23"/>
        <end position="37"/>
    </location>
</feature>
<keyword evidence="3" id="KW-1185">Reference proteome</keyword>
<comment type="caution">
    <text evidence="2">The sequence shown here is derived from an EMBL/GenBank/DDBJ whole genome shotgun (WGS) entry which is preliminary data.</text>
</comment>
<reference evidence="2 3" key="1">
    <citation type="journal article" date="2021" name="Sci. Rep.">
        <title>The genome of the diatom Chaetoceros tenuissimus carries an ancient integrated fragment of an extant virus.</title>
        <authorList>
            <person name="Hongo Y."/>
            <person name="Kimura K."/>
            <person name="Takaki Y."/>
            <person name="Yoshida Y."/>
            <person name="Baba S."/>
            <person name="Kobayashi G."/>
            <person name="Nagasaki K."/>
            <person name="Hano T."/>
            <person name="Tomaru Y."/>
        </authorList>
    </citation>
    <scope>NUCLEOTIDE SEQUENCE [LARGE SCALE GENOMIC DNA]</scope>
    <source>
        <strain evidence="2 3">NIES-3715</strain>
    </source>
</reference>
<feature type="region of interest" description="Disordered" evidence="1">
    <location>
        <begin position="1"/>
        <end position="48"/>
    </location>
</feature>
<organism evidence="2 3">
    <name type="scientific">Chaetoceros tenuissimus</name>
    <dbReference type="NCBI Taxonomy" id="426638"/>
    <lineage>
        <taxon>Eukaryota</taxon>
        <taxon>Sar</taxon>
        <taxon>Stramenopiles</taxon>
        <taxon>Ochrophyta</taxon>
        <taxon>Bacillariophyta</taxon>
        <taxon>Coscinodiscophyceae</taxon>
        <taxon>Chaetocerotophycidae</taxon>
        <taxon>Chaetocerotales</taxon>
        <taxon>Chaetocerotaceae</taxon>
        <taxon>Chaetoceros</taxon>
    </lineage>
</organism>
<dbReference type="EMBL" id="BLLK01000075">
    <property type="protein sequence ID" value="GFH61729.1"/>
    <property type="molecule type" value="Genomic_DNA"/>
</dbReference>
<dbReference type="Proteomes" id="UP001054902">
    <property type="component" value="Unassembled WGS sequence"/>
</dbReference>
<name>A0AAD3HFY0_9STRA</name>
<protein>
    <submittedName>
        <fullName evidence="2">Uncharacterized protein</fullName>
    </submittedName>
</protein>